<dbReference type="PANTHER" id="PTHR16201">
    <property type="entry name" value="SEVEN TRANSMEMBRANE PROTEIN 1-RELATED"/>
    <property type="match status" value="1"/>
</dbReference>
<feature type="transmembrane region" description="Helical" evidence="8">
    <location>
        <begin position="153"/>
        <end position="173"/>
    </location>
</feature>
<evidence type="ECO:0000256" key="2">
    <source>
        <dbReference type="ARBA" id="ARBA00022692"/>
    </source>
</evidence>
<name>A0A5N5QVW4_9AGAM</name>
<evidence type="ECO:0000256" key="5">
    <source>
        <dbReference type="ARBA" id="ARBA00038039"/>
    </source>
</evidence>
<dbReference type="SMART" id="SM00679">
    <property type="entry name" value="CTNS"/>
    <property type="match status" value="2"/>
</dbReference>
<evidence type="ECO:0000256" key="6">
    <source>
        <dbReference type="ARBA" id="ARBA00050768"/>
    </source>
</evidence>
<dbReference type="GO" id="GO:0034486">
    <property type="term" value="P:vacuolar transmembrane transport"/>
    <property type="evidence" value="ECO:0007669"/>
    <property type="project" value="UniProtKB-ARBA"/>
</dbReference>
<keyword evidence="10" id="KW-1185">Reference proteome</keyword>
<dbReference type="AlphaFoldDB" id="A0A5N5QVW4"/>
<feature type="transmembrane region" description="Helical" evidence="8">
    <location>
        <begin position="72"/>
        <end position="93"/>
    </location>
</feature>
<comment type="similarity">
    <text evidence="5">Belongs to the laat-1 family.</text>
</comment>
<organism evidence="9 10">
    <name type="scientific">Ceratobasidium theobromae</name>
    <dbReference type="NCBI Taxonomy" id="1582974"/>
    <lineage>
        <taxon>Eukaryota</taxon>
        <taxon>Fungi</taxon>
        <taxon>Dikarya</taxon>
        <taxon>Basidiomycota</taxon>
        <taxon>Agaricomycotina</taxon>
        <taxon>Agaricomycetes</taxon>
        <taxon>Cantharellales</taxon>
        <taxon>Ceratobasidiaceae</taxon>
        <taxon>Ceratobasidium</taxon>
    </lineage>
</organism>
<keyword evidence="4 8" id="KW-0472">Membrane</keyword>
<comment type="catalytic activity">
    <reaction evidence="6">
        <text>L-histidine(out) + L-arginine(in) = L-histidine(in) + L-arginine(out)</text>
        <dbReference type="Rhea" id="RHEA:71063"/>
        <dbReference type="ChEBI" id="CHEBI:32682"/>
        <dbReference type="ChEBI" id="CHEBI:57595"/>
    </reaction>
</comment>
<proteinExistence type="inferred from homology"/>
<dbReference type="Pfam" id="PF04193">
    <property type="entry name" value="PQ-loop"/>
    <property type="match status" value="2"/>
</dbReference>
<evidence type="ECO:0000256" key="3">
    <source>
        <dbReference type="ARBA" id="ARBA00022989"/>
    </source>
</evidence>
<dbReference type="Gene3D" id="1.20.1280.290">
    <property type="match status" value="2"/>
</dbReference>
<evidence type="ECO:0000256" key="1">
    <source>
        <dbReference type="ARBA" id="ARBA00004141"/>
    </source>
</evidence>
<feature type="transmembrane region" description="Helical" evidence="8">
    <location>
        <begin position="512"/>
        <end position="543"/>
    </location>
</feature>
<feature type="compositionally biased region" description="Polar residues" evidence="7">
    <location>
        <begin position="131"/>
        <end position="140"/>
    </location>
</feature>
<feature type="transmembrane region" description="Helical" evidence="8">
    <location>
        <begin position="45"/>
        <end position="66"/>
    </location>
</feature>
<keyword evidence="3 8" id="KW-1133">Transmembrane helix</keyword>
<dbReference type="GO" id="GO:0015174">
    <property type="term" value="F:basic amino acid transmembrane transporter activity"/>
    <property type="evidence" value="ECO:0007669"/>
    <property type="project" value="UniProtKB-ARBA"/>
</dbReference>
<dbReference type="EMBL" id="SSOP01000005">
    <property type="protein sequence ID" value="KAB5595892.1"/>
    <property type="molecule type" value="Genomic_DNA"/>
</dbReference>
<dbReference type="Proteomes" id="UP000383932">
    <property type="component" value="Unassembled WGS sequence"/>
</dbReference>
<evidence type="ECO:0000313" key="9">
    <source>
        <dbReference type="EMBL" id="KAB5595892.1"/>
    </source>
</evidence>
<feature type="region of interest" description="Disordered" evidence="7">
    <location>
        <begin position="108"/>
        <end position="140"/>
    </location>
</feature>
<gene>
    <name evidence="9" type="ORF">CTheo_656</name>
</gene>
<feature type="transmembrane region" description="Helical" evidence="8">
    <location>
        <begin position="230"/>
        <end position="252"/>
    </location>
</feature>
<evidence type="ECO:0000256" key="8">
    <source>
        <dbReference type="SAM" id="Phobius"/>
    </source>
</evidence>
<dbReference type="FunFam" id="1.20.1280.290:FF:000009">
    <property type="entry name" value="PQ loop repeat family protein"/>
    <property type="match status" value="1"/>
</dbReference>
<reference evidence="9 10" key="1">
    <citation type="journal article" date="2019" name="Fungal Biol. Biotechnol.">
        <title>Draft genome sequence of fastidious pathogen Ceratobasidium theobromae, which causes vascular-streak dieback in Theobroma cacao.</title>
        <authorList>
            <person name="Ali S.S."/>
            <person name="Asman A."/>
            <person name="Shao J."/>
            <person name="Firmansyah A.P."/>
            <person name="Susilo A.W."/>
            <person name="Rosmana A."/>
            <person name="McMahon P."/>
            <person name="Junaid M."/>
            <person name="Guest D."/>
            <person name="Kheng T.Y."/>
            <person name="Meinhardt L.W."/>
            <person name="Bailey B.A."/>
        </authorList>
    </citation>
    <scope>NUCLEOTIDE SEQUENCE [LARGE SCALE GENOMIC DNA]</scope>
    <source>
        <strain evidence="9 10">CT2</strain>
    </source>
</reference>
<evidence type="ECO:0000256" key="7">
    <source>
        <dbReference type="SAM" id="MobiDB-lite"/>
    </source>
</evidence>
<keyword evidence="2 8" id="KW-0812">Transmembrane</keyword>
<comment type="caution">
    <text evidence="9">The sequence shown here is derived from an EMBL/GenBank/DDBJ whole genome shotgun (WGS) entry which is preliminary data.</text>
</comment>
<comment type="subcellular location">
    <subcellularLocation>
        <location evidence="1">Membrane</location>
        <topology evidence="1">Multi-pass membrane protein</topology>
    </subcellularLocation>
</comment>
<dbReference type="GO" id="GO:0098852">
    <property type="term" value="C:lytic vacuole membrane"/>
    <property type="evidence" value="ECO:0007669"/>
    <property type="project" value="UniProtKB-ARBA"/>
</dbReference>
<sequence length="582" mass="63523">MFIISESDRLEASNVLGWISIACWIIVYSPQILENYRLKSGEGLSVAFVVVWLLGDIFNLAGGLMAGLIPTVIIMAAYYTLCDVILLFQIYYYRWTHPVHPAALIIPRPPPNPSDPNSTVDEHSPLLRDQPPNNSPSAKTVENFSHDTLPRRIAHYSLLFGFVVGTGVIAWAINRAIHPRDGTKPTPPREDEVIEWRSQLMGYASAILYLGSRIPQIFKNRETKCEGLSLALFMFTITGNLTYVLSICVVSMSPQHLLANASWLAGGPNISKYCFNQVVEANPGILAASSRCYTVLVHKELILLTSTPNYNKTTSRNVRAPNSSQAINVNAVPQSLLFLVLMCSADFTKRATAGLEHLRDAYVQLLPVALCVGLGWLVQKQFRPLPATAHILGSPPVLFPRGGMHGVVQLPTISPFHPDALDVFVPTPLTVLDVVAWLLDKGIKPMITLTLSKGKSLSEFLQQTFHISGINAVVSPLSTRLDRGIAQLSALSETFDPRATTRRLPFQHVRPMAFLSGFVIGLVIIPAMSIGFATLLCCAGLLLTAMGDIGMSWIGGVGVTVVQPTEVLPALENELFAGLLDS</sequence>
<protein>
    <submittedName>
        <fullName evidence="9">Membrane protein</fullName>
    </submittedName>
</protein>
<dbReference type="PANTHER" id="PTHR16201:SF44">
    <property type="entry name" value="SEVEN TRANSMEMBRANE PROTEIN 1"/>
    <property type="match status" value="1"/>
</dbReference>
<dbReference type="InterPro" id="IPR051415">
    <property type="entry name" value="LAAT-1"/>
</dbReference>
<dbReference type="OrthoDB" id="8048523at2759"/>
<accession>A0A5N5QVW4</accession>
<evidence type="ECO:0000313" key="10">
    <source>
        <dbReference type="Proteomes" id="UP000383932"/>
    </source>
</evidence>
<feature type="transmembrane region" description="Helical" evidence="8">
    <location>
        <begin position="15"/>
        <end position="33"/>
    </location>
</feature>
<evidence type="ECO:0000256" key="4">
    <source>
        <dbReference type="ARBA" id="ARBA00023136"/>
    </source>
</evidence>
<dbReference type="InterPro" id="IPR006603">
    <property type="entry name" value="PQ-loop_rpt"/>
</dbReference>